<sequence>MHSLLSRTEFQHLSGACAALEFVETPSYLFEYFAWDFRVVCEFATHYQTNASLPATMMQGLQSSQSMFVAMDTQTQCLYSMLELELCKDQPLPCRPPTITQMLHELQRSSTIIPPVLGTYWHTRFGHLIGYGAGYYSYLYARVCSADIWRTIVNGAQVPLSYEEGNTLFQLLMVQQDPFYARIESRLAQERTAASSKSISLVTQRHTNYKEQQSRDNNPPRLK</sequence>
<gene>
    <name evidence="1" type="ORF">PsorP6_011422</name>
</gene>
<reference evidence="1 2" key="1">
    <citation type="journal article" date="2022" name="bioRxiv">
        <title>The genome of the oomycete Peronosclerospora sorghi, a cosmopolitan pathogen of maize and sorghum, is inflated with dispersed pseudogenes.</title>
        <authorList>
            <person name="Fletcher K."/>
            <person name="Martin F."/>
            <person name="Isakeit T."/>
            <person name="Cavanaugh K."/>
            <person name="Magill C."/>
            <person name="Michelmore R."/>
        </authorList>
    </citation>
    <scope>NUCLEOTIDE SEQUENCE [LARGE SCALE GENOMIC DNA]</scope>
    <source>
        <strain evidence="1">P6</strain>
    </source>
</reference>
<accession>A0ACC0WLQ6</accession>
<dbReference type="Proteomes" id="UP001163321">
    <property type="component" value="Chromosome 12"/>
</dbReference>
<organism evidence="1 2">
    <name type="scientific">Peronosclerospora sorghi</name>
    <dbReference type="NCBI Taxonomy" id="230839"/>
    <lineage>
        <taxon>Eukaryota</taxon>
        <taxon>Sar</taxon>
        <taxon>Stramenopiles</taxon>
        <taxon>Oomycota</taxon>
        <taxon>Peronosporomycetes</taxon>
        <taxon>Peronosporales</taxon>
        <taxon>Peronosporaceae</taxon>
        <taxon>Peronosclerospora</taxon>
    </lineage>
</organism>
<proteinExistence type="predicted"/>
<keyword evidence="2" id="KW-1185">Reference proteome</keyword>
<evidence type="ECO:0000313" key="2">
    <source>
        <dbReference type="Proteomes" id="UP001163321"/>
    </source>
</evidence>
<evidence type="ECO:0000313" key="1">
    <source>
        <dbReference type="EMBL" id="KAI9919241.1"/>
    </source>
</evidence>
<protein>
    <submittedName>
        <fullName evidence="1">Uncharacterized protein</fullName>
    </submittedName>
</protein>
<comment type="caution">
    <text evidence="1">The sequence shown here is derived from an EMBL/GenBank/DDBJ whole genome shotgun (WGS) entry which is preliminary data.</text>
</comment>
<name>A0ACC0WLQ6_9STRA</name>
<dbReference type="EMBL" id="CM047591">
    <property type="protein sequence ID" value="KAI9919241.1"/>
    <property type="molecule type" value="Genomic_DNA"/>
</dbReference>